<sequence length="275" mass="30815">MRKLRYRSDVPGRKADSKWTASDSSPLLPLTPVVPSLLHAVPPDVQRRQAVVRTPHHRPPRHRGLLRPRPPVHVRLLARRGRRGRRVRRRRRLRLRPSPHSDLPHHPAAPDMGSQQRRSRRSRPRPLPAISPRSIPAQPRRIAPLDGLPEPRRRPVPDAQDGSPVRLDRTDNSNGALHRRELSNQLARGTCLAHAGRAREGQGSPAIHGEVNELSERCRLGLDQVSHPLHLSNVLENLEGRVPPPRPFACSTFLVGSSFCSLSPLLSYVRIASPG</sequence>
<protein>
    <submittedName>
        <fullName evidence="2">Uncharacterized protein</fullName>
    </submittedName>
</protein>
<evidence type="ECO:0000313" key="2">
    <source>
        <dbReference type="EMBL" id="RDX49327.1"/>
    </source>
</evidence>
<gene>
    <name evidence="2" type="ORF">OH76DRAFT_548697</name>
</gene>
<dbReference type="EMBL" id="KZ857406">
    <property type="protein sequence ID" value="RDX49327.1"/>
    <property type="molecule type" value="Genomic_DNA"/>
</dbReference>
<keyword evidence="3" id="KW-1185">Reference proteome</keyword>
<name>A0A371D9W7_9APHY</name>
<proteinExistence type="predicted"/>
<evidence type="ECO:0000313" key="3">
    <source>
        <dbReference type="Proteomes" id="UP000256964"/>
    </source>
</evidence>
<dbReference type="AlphaFoldDB" id="A0A371D9W7"/>
<organism evidence="2 3">
    <name type="scientific">Lentinus brumalis</name>
    <dbReference type="NCBI Taxonomy" id="2498619"/>
    <lineage>
        <taxon>Eukaryota</taxon>
        <taxon>Fungi</taxon>
        <taxon>Dikarya</taxon>
        <taxon>Basidiomycota</taxon>
        <taxon>Agaricomycotina</taxon>
        <taxon>Agaricomycetes</taxon>
        <taxon>Polyporales</taxon>
        <taxon>Polyporaceae</taxon>
        <taxon>Lentinus</taxon>
    </lineage>
</organism>
<feature type="compositionally biased region" description="Basic and acidic residues" evidence="1">
    <location>
        <begin position="1"/>
        <end position="17"/>
    </location>
</feature>
<reference evidence="2 3" key="1">
    <citation type="journal article" date="2018" name="Biotechnol. Biofuels">
        <title>Integrative visual omics of the white-rot fungus Polyporus brumalis exposes the biotechnological potential of its oxidative enzymes for delignifying raw plant biomass.</title>
        <authorList>
            <person name="Miyauchi S."/>
            <person name="Rancon A."/>
            <person name="Drula E."/>
            <person name="Hage H."/>
            <person name="Chaduli D."/>
            <person name="Favel A."/>
            <person name="Grisel S."/>
            <person name="Henrissat B."/>
            <person name="Herpoel-Gimbert I."/>
            <person name="Ruiz-Duenas F.J."/>
            <person name="Chevret D."/>
            <person name="Hainaut M."/>
            <person name="Lin J."/>
            <person name="Wang M."/>
            <person name="Pangilinan J."/>
            <person name="Lipzen A."/>
            <person name="Lesage-Meessen L."/>
            <person name="Navarro D."/>
            <person name="Riley R."/>
            <person name="Grigoriev I.V."/>
            <person name="Zhou S."/>
            <person name="Raouche S."/>
            <person name="Rosso M.N."/>
        </authorList>
    </citation>
    <scope>NUCLEOTIDE SEQUENCE [LARGE SCALE GENOMIC DNA]</scope>
    <source>
        <strain evidence="2 3">BRFM 1820</strain>
    </source>
</reference>
<dbReference type="Proteomes" id="UP000256964">
    <property type="component" value="Unassembled WGS sequence"/>
</dbReference>
<feature type="compositionally biased region" description="Basic residues" evidence="1">
    <location>
        <begin position="54"/>
        <end position="97"/>
    </location>
</feature>
<feature type="compositionally biased region" description="Low complexity" evidence="1">
    <location>
        <begin position="128"/>
        <end position="137"/>
    </location>
</feature>
<feature type="region of interest" description="Disordered" evidence="1">
    <location>
        <begin position="1"/>
        <end position="29"/>
    </location>
</feature>
<accession>A0A371D9W7</accession>
<evidence type="ECO:0000256" key="1">
    <source>
        <dbReference type="SAM" id="MobiDB-lite"/>
    </source>
</evidence>
<feature type="region of interest" description="Disordered" evidence="1">
    <location>
        <begin position="49"/>
        <end position="183"/>
    </location>
</feature>